<accession>A0A933NZ47</accession>
<reference evidence="1" key="1">
    <citation type="submission" date="2020-07" db="EMBL/GenBank/DDBJ databases">
        <title>Huge and variable diversity of episymbiotic CPR bacteria and DPANN archaea in groundwater ecosystems.</title>
        <authorList>
            <person name="He C.Y."/>
            <person name="Keren R."/>
            <person name="Whittaker M."/>
            <person name="Farag I.F."/>
            <person name="Doudna J."/>
            <person name="Cate J.H.D."/>
            <person name="Banfield J.F."/>
        </authorList>
    </citation>
    <scope>NUCLEOTIDE SEQUENCE</scope>
    <source>
        <strain evidence="1">NC_groundwater_1586_Pr3_B-0.1um_66_15</strain>
    </source>
</reference>
<protein>
    <recommendedName>
        <fullName evidence="3">DUF2946 domain-containing protein</fullName>
    </recommendedName>
</protein>
<evidence type="ECO:0000313" key="1">
    <source>
        <dbReference type="EMBL" id="MBI4922147.1"/>
    </source>
</evidence>
<evidence type="ECO:0008006" key="3">
    <source>
        <dbReference type="Google" id="ProtNLM"/>
    </source>
</evidence>
<organism evidence="1 2">
    <name type="scientific">Devosia nanyangense</name>
    <dbReference type="NCBI Taxonomy" id="1228055"/>
    <lineage>
        <taxon>Bacteria</taxon>
        <taxon>Pseudomonadati</taxon>
        <taxon>Pseudomonadota</taxon>
        <taxon>Alphaproteobacteria</taxon>
        <taxon>Hyphomicrobiales</taxon>
        <taxon>Devosiaceae</taxon>
        <taxon>Devosia</taxon>
    </lineage>
</organism>
<sequence>MRRGAHTGRQIARETLLALLVLAVVFLNFGHQNFAFAGDGSIVTEASAFCGDPIHPNDAGHAPCHACRIGGGADLPPAPCAVEPAIFVTAAIVYARITTAAEVAPFRLAANPRAPPAA</sequence>
<name>A0A933NZ47_9HYPH</name>
<dbReference type="EMBL" id="JACRAF010000028">
    <property type="protein sequence ID" value="MBI4922147.1"/>
    <property type="molecule type" value="Genomic_DNA"/>
</dbReference>
<evidence type="ECO:0000313" key="2">
    <source>
        <dbReference type="Proteomes" id="UP000782610"/>
    </source>
</evidence>
<proteinExistence type="predicted"/>
<dbReference type="Proteomes" id="UP000782610">
    <property type="component" value="Unassembled WGS sequence"/>
</dbReference>
<gene>
    <name evidence="1" type="ORF">HY834_10380</name>
</gene>
<dbReference type="AlphaFoldDB" id="A0A933NZ47"/>
<comment type="caution">
    <text evidence="1">The sequence shown here is derived from an EMBL/GenBank/DDBJ whole genome shotgun (WGS) entry which is preliminary data.</text>
</comment>